<organism evidence="1 2">
    <name type="scientific">Bacillus subtilis</name>
    <dbReference type="NCBI Taxonomy" id="1423"/>
    <lineage>
        <taxon>Bacteria</taxon>
        <taxon>Bacillati</taxon>
        <taxon>Bacillota</taxon>
        <taxon>Bacilli</taxon>
        <taxon>Bacillales</taxon>
        <taxon>Bacillaceae</taxon>
        <taxon>Bacillus</taxon>
    </lineage>
</organism>
<reference evidence="1" key="1">
    <citation type="submission" date="2025-02" db="EMBL/GenBank/DDBJ databases">
        <title>Complete genome sequences of 52 Bacillus and Priestia strains isolated from West-African fermentations and 26 reference strains from the DSMZ collection.</title>
        <authorList>
            <person name="Wiedenbein E.S."/>
            <person name="Canoy T.S."/>
            <person name="Hui Y."/>
            <person name="Parkouda C."/>
            <person name="Dawende C."/>
            <person name="Ametefe E."/>
            <person name="Jespersen L."/>
            <person name="Nielsen D.S."/>
        </authorList>
    </citation>
    <scope>NUCLEOTIDE SEQUENCE</scope>
    <source>
        <strain evidence="1">PRO122</strain>
    </source>
</reference>
<gene>
    <name evidence="1" type="ORF">P5658_08060</name>
</gene>
<accession>A0AC61YYY3</accession>
<proteinExistence type="predicted"/>
<evidence type="ECO:0000313" key="2">
    <source>
        <dbReference type="Proteomes" id="UP001217185"/>
    </source>
</evidence>
<dbReference type="Proteomes" id="UP001217185">
    <property type="component" value="Chromosome"/>
</dbReference>
<protein>
    <submittedName>
        <fullName evidence="1">Uncharacterized protein</fullName>
    </submittedName>
</protein>
<dbReference type="EMBL" id="CP121756">
    <property type="protein sequence ID" value="WGE08314.1"/>
    <property type="molecule type" value="Genomic_DNA"/>
</dbReference>
<evidence type="ECO:0000313" key="1">
    <source>
        <dbReference type="EMBL" id="WGE08314.1"/>
    </source>
</evidence>
<name>A0AC61YYY3_BACIU</name>
<sequence>MKKMSLVLTLAFGILTLAYANGVLDQSNAQGNFQTAEIRVGA</sequence>